<sequence>MDQDENRSIAGDPVADPVAVDLGLGWGGEGVHQLSGGLCVGELD</sequence>
<gene>
    <name evidence="1" type="ORF">AVDCRST_MAG45-2397</name>
</gene>
<dbReference type="EMBL" id="CADCVU010000207">
    <property type="protein sequence ID" value="CAA9519294.1"/>
    <property type="molecule type" value="Genomic_DNA"/>
</dbReference>
<organism evidence="1">
    <name type="scientific">uncultured Solirubrobacterales bacterium</name>
    <dbReference type="NCBI Taxonomy" id="768556"/>
    <lineage>
        <taxon>Bacteria</taxon>
        <taxon>Bacillati</taxon>
        <taxon>Actinomycetota</taxon>
        <taxon>Thermoleophilia</taxon>
        <taxon>Solirubrobacterales</taxon>
        <taxon>environmental samples</taxon>
    </lineage>
</organism>
<reference evidence="1" key="1">
    <citation type="submission" date="2020-02" db="EMBL/GenBank/DDBJ databases">
        <authorList>
            <person name="Meier V. D."/>
        </authorList>
    </citation>
    <scope>NUCLEOTIDE SEQUENCE</scope>
    <source>
        <strain evidence="1">AVDCRST_MAG45</strain>
    </source>
</reference>
<protein>
    <submittedName>
        <fullName evidence="1">Uncharacterized protein</fullName>
    </submittedName>
</protein>
<proteinExistence type="predicted"/>
<dbReference type="AlphaFoldDB" id="A0A6J4TCU4"/>
<accession>A0A6J4TCU4</accession>
<evidence type="ECO:0000313" key="1">
    <source>
        <dbReference type="EMBL" id="CAA9519294.1"/>
    </source>
</evidence>
<name>A0A6J4TCU4_9ACTN</name>